<evidence type="ECO:0000256" key="10">
    <source>
        <dbReference type="ARBA" id="ARBA00023143"/>
    </source>
</evidence>
<keyword evidence="14" id="KW-0966">Cell projection</keyword>
<keyword evidence="14" id="KW-0969">Cilium</keyword>
<dbReference type="OrthoDB" id="9805111at2"/>
<dbReference type="RefSeq" id="WP_062766202.1">
    <property type="nucleotide sequence ID" value="NZ_CP121045.1"/>
</dbReference>
<keyword evidence="14" id="KW-0282">Flagellum</keyword>
<dbReference type="GeneID" id="97242454"/>
<dbReference type="GO" id="GO:0044781">
    <property type="term" value="P:bacterial-type flagellum organization"/>
    <property type="evidence" value="ECO:0007669"/>
    <property type="project" value="UniProtKB-UniRule"/>
</dbReference>
<evidence type="ECO:0000256" key="11">
    <source>
        <dbReference type="ARBA" id="ARBA00023225"/>
    </source>
</evidence>
<keyword evidence="9 12" id="KW-0472">Membrane</keyword>
<dbReference type="PROSITE" id="PS01060">
    <property type="entry name" value="FLIP_1"/>
    <property type="match status" value="1"/>
</dbReference>
<evidence type="ECO:0000256" key="1">
    <source>
        <dbReference type="ARBA" id="ARBA00006257"/>
    </source>
</evidence>
<feature type="transmembrane region" description="Helical" evidence="12">
    <location>
        <begin position="196"/>
        <end position="222"/>
    </location>
</feature>
<feature type="chain" id="PRO_5007836605" description="Flagellar biosynthetic protein FliP" evidence="13">
    <location>
        <begin position="33"/>
        <end position="256"/>
    </location>
</feature>
<comment type="function">
    <text evidence="12">Plays a role in the flagellum-specific transport system.</text>
</comment>
<protein>
    <recommendedName>
        <fullName evidence="2 12">Flagellar biosynthetic protein FliP</fullName>
    </recommendedName>
</protein>
<accession>A0A162KKG1</accession>
<evidence type="ECO:0000313" key="14">
    <source>
        <dbReference type="EMBL" id="KYO51494.1"/>
    </source>
</evidence>
<evidence type="ECO:0000256" key="3">
    <source>
        <dbReference type="ARBA" id="ARBA00022448"/>
    </source>
</evidence>
<evidence type="ECO:0000256" key="5">
    <source>
        <dbReference type="ARBA" id="ARBA00022692"/>
    </source>
</evidence>
<evidence type="ECO:0000256" key="2">
    <source>
        <dbReference type="ARBA" id="ARBA00021714"/>
    </source>
</evidence>
<comment type="similarity">
    <text evidence="1 12">Belongs to the FliP/MopC/SpaP family.</text>
</comment>
<evidence type="ECO:0000256" key="6">
    <source>
        <dbReference type="ARBA" id="ARBA00022795"/>
    </source>
</evidence>
<keyword evidence="5 12" id="KW-0812">Transmembrane</keyword>
<proteinExistence type="inferred from homology"/>
<feature type="transmembrane region" description="Helical" evidence="12">
    <location>
        <begin position="56"/>
        <end position="84"/>
    </location>
</feature>
<evidence type="ECO:0000256" key="9">
    <source>
        <dbReference type="ARBA" id="ARBA00023136"/>
    </source>
</evidence>
<feature type="transmembrane region" description="Helical" evidence="12">
    <location>
        <begin position="234"/>
        <end position="255"/>
    </location>
</feature>
<evidence type="ECO:0000256" key="7">
    <source>
        <dbReference type="ARBA" id="ARBA00022927"/>
    </source>
</evidence>
<feature type="signal peptide" evidence="13">
    <location>
        <begin position="1"/>
        <end position="32"/>
    </location>
</feature>
<dbReference type="GO" id="GO:0009306">
    <property type="term" value="P:protein secretion"/>
    <property type="evidence" value="ECO:0007669"/>
    <property type="project" value="UniProtKB-UniRule"/>
</dbReference>
<dbReference type="NCBIfam" id="NF009438">
    <property type="entry name" value="PRK12797.1"/>
    <property type="match status" value="1"/>
</dbReference>
<comment type="caution">
    <text evidence="14">The sequence shown here is derived from an EMBL/GenBank/DDBJ whole genome shotgun (WGS) entry which is preliminary data.</text>
</comment>
<comment type="caution">
    <text evidence="12">Lacks conserved residue(s) required for the propagation of feature annotation.</text>
</comment>
<sequence length="256" mass="27497">MNQVVRHKAAQLAGLLILVLLAALAGSHPAFAQSVTVDLGAEDPGGFTGRIVQLVTLVTVLSLAPGLLVAVTSFTRIVVVLSLLRSALGVQQTPPNAVLIGLAMFLTGFVMTPTFERAWTEGVAPLVAEDITEEEAFDRISAPFRDFMTAHVGERELTAFVDMAALDPEPASVEDVPLQVLVPAFMVSELRRAFEIGFLVFLPFLIIDMLVASLLMSMGMMMLPPVMISLPFKLIFFVLIDGWSLIAGSLVRSFAG</sequence>
<evidence type="ECO:0000313" key="15">
    <source>
        <dbReference type="Proteomes" id="UP000075787"/>
    </source>
</evidence>
<dbReference type="NCBIfam" id="TIGR01103">
    <property type="entry name" value="fliP"/>
    <property type="match status" value="1"/>
</dbReference>
<dbReference type="EMBL" id="LPZR01000172">
    <property type="protein sequence ID" value="KYO51494.1"/>
    <property type="molecule type" value="Genomic_DNA"/>
</dbReference>
<dbReference type="PRINTS" id="PR01302">
    <property type="entry name" value="TYPE3IMPPROT"/>
</dbReference>
<dbReference type="PANTHER" id="PTHR30587">
    <property type="entry name" value="FLAGELLAR BIOSYNTHETIC PROTEIN FLIP"/>
    <property type="match status" value="1"/>
</dbReference>
<evidence type="ECO:0000256" key="12">
    <source>
        <dbReference type="RuleBase" id="RU362069"/>
    </source>
</evidence>
<evidence type="ECO:0000256" key="13">
    <source>
        <dbReference type="SAM" id="SignalP"/>
    </source>
</evidence>
<organism evidence="14 15">
    <name type="scientific">Tistrella mobilis</name>
    <dbReference type="NCBI Taxonomy" id="171437"/>
    <lineage>
        <taxon>Bacteria</taxon>
        <taxon>Pseudomonadati</taxon>
        <taxon>Pseudomonadota</taxon>
        <taxon>Alphaproteobacteria</taxon>
        <taxon>Geminicoccales</taxon>
        <taxon>Geminicoccaceae</taxon>
        <taxon>Tistrella</taxon>
    </lineage>
</organism>
<keyword evidence="4 12" id="KW-1003">Cell membrane</keyword>
<evidence type="ECO:0000256" key="4">
    <source>
        <dbReference type="ARBA" id="ARBA00022475"/>
    </source>
</evidence>
<keyword evidence="10" id="KW-0975">Bacterial flagellum</keyword>
<evidence type="ECO:0000256" key="8">
    <source>
        <dbReference type="ARBA" id="ARBA00022989"/>
    </source>
</evidence>
<dbReference type="InterPro" id="IPR005837">
    <property type="entry name" value="FliP"/>
</dbReference>
<dbReference type="PROSITE" id="PS01061">
    <property type="entry name" value="FLIP_2"/>
    <property type="match status" value="1"/>
</dbReference>
<keyword evidence="8 12" id="KW-1133">Transmembrane helix</keyword>
<dbReference type="PRINTS" id="PR00951">
    <property type="entry name" value="FLGBIOSNFLIP"/>
</dbReference>
<dbReference type="GO" id="GO:0005886">
    <property type="term" value="C:plasma membrane"/>
    <property type="evidence" value="ECO:0007669"/>
    <property type="project" value="UniProtKB-SubCell"/>
</dbReference>
<dbReference type="Pfam" id="PF00813">
    <property type="entry name" value="FliP"/>
    <property type="match status" value="1"/>
</dbReference>
<dbReference type="Proteomes" id="UP000075787">
    <property type="component" value="Unassembled WGS sequence"/>
</dbReference>
<keyword evidence="13" id="KW-0732">Signal</keyword>
<keyword evidence="11 12" id="KW-1006">Bacterial flagellum protein export</keyword>
<keyword evidence="3 12" id="KW-0813">Transport</keyword>
<keyword evidence="7 12" id="KW-0653">Protein transport</keyword>
<dbReference type="AlphaFoldDB" id="A0A162KKG1"/>
<dbReference type="PANTHER" id="PTHR30587:SF0">
    <property type="entry name" value="FLAGELLAR BIOSYNTHETIC PROTEIN FLIP"/>
    <property type="match status" value="1"/>
</dbReference>
<gene>
    <name evidence="12" type="primary">fliP</name>
    <name evidence="14" type="ORF">AUP44_08870</name>
</gene>
<keyword evidence="6 12" id="KW-1005">Bacterial flagellum biogenesis</keyword>
<dbReference type="InterPro" id="IPR005838">
    <property type="entry name" value="T3SS_IM_P"/>
</dbReference>
<reference evidence="14 15" key="1">
    <citation type="submission" date="2015-12" db="EMBL/GenBank/DDBJ databases">
        <title>Genome sequence of Tistrella mobilis MCCC 1A02139.</title>
        <authorList>
            <person name="Lu L."/>
            <person name="Lai Q."/>
            <person name="Shao Z."/>
            <person name="Qian P."/>
        </authorList>
    </citation>
    <scope>NUCLEOTIDE SEQUENCE [LARGE SCALE GENOMIC DNA]</scope>
    <source>
        <strain evidence="14 15">MCCC 1A02139</strain>
    </source>
</reference>
<dbReference type="GO" id="GO:0009425">
    <property type="term" value="C:bacterial-type flagellum basal body"/>
    <property type="evidence" value="ECO:0007669"/>
    <property type="project" value="UniProtKB-SubCell"/>
</dbReference>
<comment type="subcellular location">
    <subcellularLocation>
        <location evidence="12">Cell membrane</location>
        <topology evidence="12">Multi-pass membrane protein</topology>
    </subcellularLocation>
    <subcellularLocation>
        <location evidence="12">Bacterial flagellum basal body</location>
    </subcellularLocation>
</comment>
<name>A0A162KKG1_9PROT</name>